<evidence type="ECO:0000313" key="1">
    <source>
        <dbReference type="EMBL" id="MEK8090463.1"/>
    </source>
</evidence>
<dbReference type="Pfam" id="PF13560">
    <property type="entry name" value="HTH_31"/>
    <property type="match status" value="1"/>
</dbReference>
<reference evidence="1 2" key="1">
    <citation type="submission" date="2024-04" db="EMBL/GenBank/DDBJ databases">
        <authorList>
            <person name="Abashina T."/>
            <person name="Shaikin A."/>
        </authorList>
    </citation>
    <scope>NUCLEOTIDE SEQUENCE [LARGE SCALE GENOMIC DNA]</scope>
    <source>
        <strain evidence="1 2">AAFK</strain>
    </source>
</reference>
<evidence type="ECO:0000313" key="2">
    <source>
        <dbReference type="Proteomes" id="UP001446205"/>
    </source>
</evidence>
<dbReference type="SUPFAM" id="SSF47413">
    <property type="entry name" value="lambda repressor-like DNA-binding domains"/>
    <property type="match status" value="1"/>
</dbReference>
<sequence length="71" mass="8060">MNHPTATGIRQLREQAGLDPTSIARRLDLSLQDYLAIEAGQQPIPQRTWCQMQSLRYEFKSLFGETPRSAA</sequence>
<protein>
    <submittedName>
        <fullName evidence="1">Helix-turn-helix transcriptional regulator</fullName>
    </submittedName>
</protein>
<dbReference type="Proteomes" id="UP001446205">
    <property type="component" value="Unassembled WGS sequence"/>
</dbReference>
<dbReference type="InterPro" id="IPR010982">
    <property type="entry name" value="Lambda_DNA-bd_dom_sf"/>
</dbReference>
<accession>A0ABU9DDB5</accession>
<dbReference type="RefSeq" id="WP_341371519.1">
    <property type="nucleotide sequence ID" value="NZ_JBBPCO010000012.1"/>
</dbReference>
<dbReference type="EMBL" id="JBBPCO010000012">
    <property type="protein sequence ID" value="MEK8090463.1"/>
    <property type="molecule type" value="Genomic_DNA"/>
</dbReference>
<organism evidence="1 2">
    <name type="scientific">Thermithiobacillus plumbiphilus</name>
    <dbReference type="NCBI Taxonomy" id="1729899"/>
    <lineage>
        <taxon>Bacteria</taxon>
        <taxon>Pseudomonadati</taxon>
        <taxon>Pseudomonadota</taxon>
        <taxon>Acidithiobacillia</taxon>
        <taxon>Acidithiobacillales</taxon>
        <taxon>Thermithiobacillaceae</taxon>
        <taxon>Thermithiobacillus</taxon>
    </lineage>
</organism>
<name>A0ABU9DDB5_9PROT</name>
<proteinExistence type="predicted"/>
<keyword evidence="2" id="KW-1185">Reference proteome</keyword>
<gene>
    <name evidence="1" type="ORF">WOB96_11910</name>
</gene>
<comment type="caution">
    <text evidence="1">The sequence shown here is derived from an EMBL/GenBank/DDBJ whole genome shotgun (WGS) entry which is preliminary data.</text>
</comment>